<name>A0AAJ8M2P1_9TREE</name>
<evidence type="ECO:0000256" key="6">
    <source>
        <dbReference type="ARBA" id="ARBA00023098"/>
    </source>
</evidence>
<evidence type="ECO:0000256" key="4">
    <source>
        <dbReference type="ARBA" id="ARBA00022516"/>
    </source>
</evidence>
<accession>A0AAJ8M2P1</accession>
<proteinExistence type="predicted"/>
<evidence type="ECO:0000256" key="10">
    <source>
        <dbReference type="ARBA" id="ARBA00023317"/>
    </source>
</evidence>
<evidence type="ECO:0000256" key="9">
    <source>
        <dbReference type="ARBA" id="ARBA00023264"/>
    </source>
</evidence>
<keyword evidence="6" id="KW-0443">Lipid metabolism</keyword>
<dbReference type="GeneID" id="91088317"/>
<evidence type="ECO:0000256" key="11">
    <source>
        <dbReference type="ARBA" id="ARBA00024326"/>
    </source>
</evidence>
<reference evidence="12" key="3">
    <citation type="submission" date="2024-01" db="EMBL/GenBank/DDBJ databases">
        <authorList>
            <person name="Coelho M.A."/>
            <person name="David-Palma M."/>
            <person name="Shea T."/>
            <person name="Sun S."/>
            <person name="Cuomo C.A."/>
            <person name="Heitman J."/>
        </authorList>
    </citation>
    <scope>NUCLEOTIDE SEQUENCE</scope>
    <source>
        <strain evidence="12">CBS 7841</strain>
    </source>
</reference>
<reference evidence="12" key="1">
    <citation type="submission" date="2016-06" db="EMBL/GenBank/DDBJ databases">
        <authorList>
            <person name="Cuomo C."/>
            <person name="Litvintseva A."/>
            <person name="Heitman J."/>
            <person name="Chen Y."/>
            <person name="Sun S."/>
            <person name="Springer D."/>
            <person name="Dromer F."/>
            <person name="Young S."/>
            <person name="Zeng Q."/>
            <person name="Chapman S."/>
            <person name="Gujja S."/>
            <person name="Saif S."/>
            <person name="Birren B."/>
        </authorList>
    </citation>
    <scope>NUCLEOTIDE SEQUENCE</scope>
    <source>
        <strain evidence="12">CBS 7841</strain>
    </source>
</reference>
<dbReference type="EMBL" id="CP143787">
    <property type="protein sequence ID" value="WVN88892.1"/>
    <property type="molecule type" value="Genomic_DNA"/>
</dbReference>
<dbReference type="InterPro" id="IPR033177">
    <property type="entry name" value="PSD-B"/>
</dbReference>
<dbReference type="RefSeq" id="XP_066069592.1">
    <property type="nucleotide sequence ID" value="XM_066213495.1"/>
</dbReference>
<organism evidence="12 13">
    <name type="scientific">Cryptococcus depauperatus CBS 7841</name>
    <dbReference type="NCBI Taxonomy" id="1295531"/>
    <lineage>
        <taxon>Eukaryota</taxon>
        <taxon>Fungi</taxon>
        <taxon>Dikarya</taxon>
        <taxon>Basidiomycota</taxon>
        <taxon>Agaricomycotina</taxon>
        <taxon>Tremellomycetes</taxon>
        <taxon>Tremellales</taxon>
        <taxon>Cryptococcaceae</taxon>
        <taxon>Cryptococcus</taxon>
    </lineage>
</organism>
<dbReference type="GO" id="GO:0046474">
    <property type="term" value="P:glycerophospholipid biosynthetic process"/>
    <property type="evidence" value="ECO:0007669"/>
    <property type="project" value="UniProtKB-ARBA"/>
</dbReference>
<evidence type="ECO:0000313" key="13">
    <source>
        <dbReference type="Proteomes" id="UP000094043"/>
    </source>
</evidence>
<dbReference type="AlphaFoldDB" id="A0AAJ8M2P1"/>
<protein>
    <recommendedName>
        <fullName evidence="3">phosphatidylserine decarboxylase</fullName>
        <ecNumber evidence="3">4.1.1.65</ecNumber>
    </recommendedName>
</protein>
<keyword evidence="13" id="KW-1185">Reference proteome</keyword>
<keyword evidence="4" id="KW-0444">Lipid biosynthesis</keyword>
<dbReference type="PANTHER" id="PTHR10067">
    <property type="entry name" value="PHOSPHATIDYLSERINE DECARBOXYLASE"/>
    <property type="match status" value="1"/>
</dbReference>
<evidence type="ECO:0000313" key="12">
    <source>
        <dbReference type="EMBL" id="WVN88892.1"/>
    </source>
</evidence>
<evidence type="ECO:0000256" key="8">
    <source>
        <dbReference type="ARBA" id="ARBA00023239"/>
    </source>
</evidence>
<comment type="pathway">
    <text evidence="11">Phospholipid metabolism; phosphatidylethanolamine biosynthesis.</text>
</comment>
<evidence type="ECO:0000256" key="2">
    <source>
        <dbReference type="ARBA" id="ARBA00005189"/>
    </source>
</evidence>
<comment type="cofactor">
    <cofactor evidence="1">
        <name>pyruvate</name>
        <dbReference type="ChEBI" id="CHEBI:15361"/>
    </cofactor>
</comment>
<dbReference type="KEGG" id="cdep:91088317"/>
<evidence type="ECO:0000256" key="1">
    <source>
        <dbReference type="ARBA" id="ARBA00001928"/>
    </source>
</evidence>
<dbReference type="EC" id="4.1.1.65" evidence="3"/>
<comment type="pathway">
    <text evidence="2">Lipid metabolism.</text>
</comment>
<evidence type="ECO:0000256" key="5">
    <source>
        <dbReference type="ARBA" id="ARBA00022793"/>
    </source>
</evidence>
<dbReference type="Pfam" id="PF02666">
    <property type="entry name" value="PS_Dcarbxylase"/>
    <property type="match status" value="1"/>
</dbReference>
<gene>
    <name evidence="12" type="ORF">L203_104107</name>
</gene>
<evidence type="ECO:0000256" key="3">
    <source>
        <dbReference type="ARBA" id="ARBA00012243"/>
    </source>
</evidence>
<sequence>MSRHENTEIAPAVFTLPQELGKSLEDSLDHIVSNSKAINNAQKDQLAPSELRADAVHSHGPQAKAWLTKFFPNKETLDRLFAMEHMGNYVIDRQTGKRIFETMPLYVRIGMHLLFVSGNSYMSYTSVEKLLTDKSIKQGQIYDQTGPDVLDHIKAFVKTYDLPLEELLVQDLTKYPTFNSFFSRRLVAFARPITMPEDTSIVVSPADCRLTVFQTVDEAKILWIKGQQFTIPSLLTGNDIIDKRFAEIQNDTGASLAISRLAPQDYHRFHAPVEGTVVSVKDIEGELYTVNPQAINEDLNVFTLNKRSVMLIHANLGHGREAVPIAFVAVGAMLVGSIGWSKSPGDKVFKGEELGWFQYGGSTIITLFPSKAGLRFDPDLVETSRRKMETLVKVGMEIGCVEQ</sequence>
<dbReference type="PANTHER" id="PTHR10067:SF17">
    <property type="entry name" value="PHOSPHATIDYLSERINE DECARBOXYLASE PROENZYME 2"/>
    <property type="match status" value="1"/>
</dbReference>
<evidence type="ECO:0000256" key="7">
    <source>
        <dbReference type="ARBA" id="ARBA00023209"/>
    </source>
</evidence>
<dbReference type="GO" id="GO:0004609">
    <property type="term" value="F:phosphatidylserine decarboxylase activity"/>
    <property type="evidence" value="ECO:0007669"/>
    <property type="project" value="UniProtKB-EC"/>
</dbReference>
<keyword evidence="10" id="KW-0670">Pyruvate</keyword>
<keyword evidence="8" id="KW-0456">Lyase</keyword>
<keyword evidence="7" id="KW-0594">Phospholipid biosynthesis</keyword>
<dbReference type="NCBIfam" id="TIGR00163">
    <property type="entry name" value="PS_decarb"/>
    <property type="match status" value="1"/>
</dbReference>
<keyword evidence="5" id="KW-0210">Decarboxylase</keyword>
<dbReference type="Proteomes" id="UP000094043">
    <property type="component" value="Chromosome 4"/>
</dbReference>
<dbReference type="InterPro" id="IPR003817">
    <property type="entry name" value="PS_Dcarbxylase"/>
</dbReference>
<reference evidence="12" key="2">
    <citation type="journal article" date="2022" name="Elife">
        <title>Obligate sexual reproduction of a homothallic fungus closely related to the Cryptococcus pathogenic species complex.</title>
        <authorList>
            <person name="Passer A.R."/>
            <person name="Clancey S.A."/>
            <person name="Shea T."/>
            <person name="David-Palma M."/>
            <person name="Averette A.F."/>
            <person name="Boekhout T."/>
            <person name="Porcel B.M."/>
            <person name="Nowrousian M."/>
            <person name="Cuomo C.A."/>
            <person name="Sun S."/>
            <person name="Heitman J."/>
            <person name="Coelho M.A."/>
        </authorList>
    </citation>
    <scope>NUCLEOTIDE SEQUENCE</scope>
    <source>
        <strain evidence="12">CBS 7841</strain>
    </source>
</reference>
<keyword evidence="9" id="KW-1208">Phospholipid metabolism</keyword>